<protein>
    <submittedName>
        <fullName evidence="1">Uncharacterized protein</fullName>
    </submittedName>
</protein>
<accession>A0A5M8PL66</accession>
<dbReference type="OrthoDB" id="4358740at2759"/>
<evidence type="ECO:0000313" key="2">
    <source>
        <dbReference type="Proteomes" id="UP000324767"/>
    </source>
</evidence>
<gene>
    <name evidence="1" type="ORF">FRX48_06240</name>
</gene>
<evidence type="ECO:0000313" key="1">
    <source>
        <dbReference type="EMBL" id="KAA6409628.1"/>
    </source>
</evidence>
<reference evidence="1 2" key="1">
    <citation type="submission" date="2019-09" db="EMBL/GenBank/DDBJ databases">
        <title>The hologenome of the rock-dwelling lichen Lasallia pustulata.</title>
        <authorList>
            <person name="Greshake Tzovaras B."/>
            <person name="Segers F."/>
            <person name="Bicker A."/>
            <person name="Dal Grande F."/>
            <person name="Otte J."/>
            <person name="Hankeln T."/>
            <person name="Schmitt I."/>
            <person name="Ebersberger I."/>
        </authorList>
    </citation>
    <scope>NUCLEOTIDE SEQUENCE [LARGE SCALE GENOMIC DNA]</scope>
    <source>
        <strain evidence="1">A1-1</strain>
    </source>
</reference>
<proteinExistence type="predicted"/>
<dbReference type="AlphaFoldDB" id="A0A5M8PL66"/>
<dbReference type="EMBL" id="VXIT01000010">
    <property type="protein sequence ID" value="KAA6409628.1"/>
    <property type="molecule type" value="Genomic_DNA"/>
</dbReference>
<sequence length="186" mass="20738">MALTLNWKAATTQAQVANVDALKSWVLFTANIRPTADVSQCWKAEHDKETDKAIRVLAIITRKSPHRPSASSATEDFLSTAVEKLESSNLVHSCGGAEVPLRFLLKHIWLQMFQIVFDICNTTYDTALAHLRDYSNLAVVSIYFGRSEARTALANVDIHDKFNIESGKAVLGVKEYERVYAENVVP</sequence>
<dbReference type="Proteomes" id="UP000324767">
    <property type="component" value="Unassembled WGS sequence"/>
</dbReference>
<comment type="caution">
    <text evidence="1">The sequence shown here is derived from an EMBL/GenBank/DDBJ whole genome shotgun (WGS) entry which is preliminary data.</text>
</comment>
<name>A0A5M8PL66_9LECA</name>
<organism evidence="1 2">
    <name type="scientific">Lasallia pustulata</name>
    <dbReference type="NCBI Taxonomy" id="136370"/>
    <lineage>
        <taxon>Eukaryota</taxon>
        <taxon>Fungi</taxon>
        <taxon>Dikarya</taxon>
        <taxon>Ascomycota</taxon>
        <taxon>Pezizomycotina</taxon>
        <taxon>Lecanoromycetes</taxon>
        <taxon>OSLEUM clade</taxon>
        <taxon>Umbilicariomycetidae</taxon>
        <taxon>Umbilicariales</taxon>
        <taxon>Umbilicariaceae</taxon>
        <taxon>Lasallia</taxon>
    </lineage>
</organism>